<feature type="region of interest" description="Disordered" evidence="1">
    <location>
        <begin position="1"/>
        <end position="28"/>
    </location>
</feature>
<dbReference type="PROSITE" id="PS51257">
    <property type="entry name" value="PROKAR_LIPOPROTEIN"/>
    <property type="match status" value="1"/>
</dbReference>
<sequence length="68" mass="6957">MYPDTNRSEACGSGGSGGGGGGGGGGCYQYPVIDQATREDEQLAALRAAPIPWNRTKTRGPCIPESGR</sequence>
<evidence type="ECO:0000313" key="2">
    <source>
        <dbReference type="EMBL" id="MPC94346.1"/>
    </source>
</evidence>
<accession>A0A5B7JJ81</accession>
<proteinExistence type="predicted"/>
<name>A0A5B7JJ81_PORTR</name>
<dbReference type="AlphaFoldDB" id="A0A5B7JJ81"/>
<reference evidence="2 3" key="1">
    <citation type="submission" date="2019-05" db="EMBL/GenBank/DDBJ databases">
        <title>Another draft genome of Portunus trituberculatus and its Hox gene families provides insights of decapod evolution.</title>
        <authorList>
            <person name="Jeong J.-H."/>
            <person name="Song I."/>
            <person name="Kim S."/>
            <person name="Choi T."/>
            <person name="Kim D."/>
            <person name="Ryu S."/>
            <person name="Kim W."/>
        </authorList>
    </citation>
    <scope>NUCLEOTIDE SEQUENCE [LARGE SCALE GENOMIC DNA]</scope>
    <source>
        <tissue evidence="2">Muscle</tissue>
    </source>
</reference>
<comment type="caution">
    <text evidence="2">The sequence shown here is derived from an EMBL/GenBank/DDBJ whole genome shotgun (WGS) entry which is preliminary data.</text>
</comment>
<protein>
    <submittedName>
        <fullName evidence="2">Uncharacterized protein</fullName>
    </submittedName>
</protein>
<dbReference type="EMBL" id="VSRR010098136">
    <property type="protein sequence ID" value="MPC94346.1"/>
    <property type="molecule type" value="Genomic_DNA"/>
</dbReference>
<keyword evidence="3" id="KW-1185">Reference proteome</keyword>
<feature type="compositionally biased region" description="Gly residues" evidence="1">
    <location>
        <begin position="12"/>
        <end position="27"/>
    </location>
</feature>
<evidence type="ECO:0000313" key="3">
    <source>
        <dbReference type="Proteomes" id="UP000324222"/>
    </source>
</evidence>
<gene>
    <name evidence="2" type="ORF">E2C01_089510</name>
</gene>
<evidence type="ECO:0000256" key="1">
    <source>
        <dbReference type="SAM" id="MobiDB-lite"/>
    </source>
</evidence>
<organism evidence="2 3">
    <name type="scientific">Portunus trituberculatus</name>
    <name type="common">Swimming crab</name>
    <name type="synonym">Neptunus trituberculatus</name>
    <dbReference type="NCBI Taxonomy" id="210409"/>
    <lineage>
        <taxon>Eukaryota</taxon>
        <taxon>Metazoa</taxon>
        <taxon>Ecdysozoa</taxon>
        <taxon>Arthropoda</taxon>
        <taxon>Crustacea</taxon>
        <taxon>Multicrustacea</taxon>
        <taxon>Malacostraca</taxon>
        <taxon>Eumalacostraca</taxon>
        <taxon>Eucarida</taxon>
        <taxon>Decapoda</taxon>
        <taxon>Pleocyemata</taxon>
        <taxon>Brachyura</taxon>
        <taxon>Eubrachyura</taxon>
        <taxon>Portunoidea</taxon>
        <taxon>Portunidae</taxon>
        <taxon>Portuninae</taxon>
        <taxon>Portunus</taxon>
    </lineage>
</organism>
<dbReference type="Proteomes" id="UP000324222">
    <property type="component" value="Unassembled WGS sequence"/>
</dbReference>